<evidence type="ECO:0000313" key="1">
    <source>
        <dbReference type="EMBL" id="KAI9277223.1"/>
    </source>
</evidence>
<dbReference type="AlphaFoldDB" id="A0AAD5KB72"/>
<proteinExistence type="predicted"/>
<reference evidence="1" key="1">
    <citation type="journal article" date="2022" name="IScience">
        <title>Evolution of zygomycete secretomes and the origins of terrestrial fungal ecologies.</title>
        <authorList>
            <person name="Chang Y."/>
            <person name="Wang Y."/>
            <person name="Mondo S."/>
            <person name="Ahrendt S."/>
            <person name="Andreopoulos W."/>
            <person name="Barry K."/>
            <person name="Beard J."/>
            <person name="Benny G.L."/>
            <person name="Blankenship S."/>
            <person name="Bonito G."/>
            <person name="Cuomo C."/>
            <person name="Desiro A."/>
            <person name="Gervers K.A."/>
            <person name="Hundley H."/>
            <person name="Kuo A."/>
            <person name="LaButti K."/>
            <person name="Lang B.F."/>
            <person name="Lipzen A."/>
            <person name="O'Donnell K."/>
            <person name="Pangilinan J."/>
            <person name="Reynolds N."/>
            <person name="Sandor L."/>
            <person name="Smith M.E."/>
            <person name="Tsang A."/>
            <person name="Grigoriev I.V."/>
            <person name="Stajich J.E."/>
            <person name="Spatafora J.W."/>
        </authorList>
    </citation>
    <scope>NUCLEOTIDE SEQUENCE</scope>
    <source>
        <strain evidence="1">RSA 2281</strain>
    </source>
</reference>
<name>A0AAD5KB72_9FUNG</name>
<gene>
    <name evidence="1" type="ORF">BDA99DRAFT_568034</name>
</gene>
<dbReference type="Proteomes" id="UP001209540">
    <property type="component" value="Unassembled WGS sequence"/>
</dbReference>
<dbReference type="EMBL" id="JAIXMP010000002">
    <property type="protein sequence ID" value="KAI9277223.1"/>
    <property type="molecule type" value="Genomic_DNA"/>
</dbReference>
<reference evidence="1" key="2">
    <citation type="submission" date="2023-02" db="EMBL/GenBank/DDBJ databases">
        <authorList>
            <consortium name="DOE Joint Genome Institute"/>
            <person name="Mondo S.J."/>
            <person name="Chang Y."/>
            <person name="Wang Y."/>
            <person name="Ahrendt S."/>
            <person name="Andreopoulos W."/>
            <person name="Barry K."/>
            <person name="Beard J."/>
            <person name="Benny G.L."/>
            <person name="Blankenship S."/>
            <person name="Bonito G."/>
            <person name="Cuomo C."/>
            <person name="Desiro A."/>
            <person name="Gervers K.A."/>
            <person name="Hundley H."/>
            <person name="Kuo A."/>
            <person name="LaButti K."/>
            <person name="Lang B.F."/>
            <person name="Lipzen A."/>
            <person name="O'Donnell K."/>
            <person name="Pangilinan J."/>
            <person name="Reynolds N."/>
            <person name="Sandor L."/>
            <person name="Smith M.W."/>
            <person name="Tsang A."/>
            <person name="Grigoriev I.V."/>
            <person name="Stajich J.E."/>
            <person name="Spatafora J.W."/>
        </authorList>
    </citation>
    <scope>NUCLEOTIDE SEQUENCE</scope>
    <source>
        <strain evidence="1">RSA 2281</strain>
    </source>
</reference>
<sequence>MHGVKVVPEKHQRQQRHRHPLDKVEYYLEARVSPMDISAFRDATTSMVRYAPHPRDALVYAKFFMAQISPPLRNEHSELCILTALIYVYVNSKEMEYLERGVDSIELGLERGLLIRSTHMNVNQLFLREGFERTSGIFSTVARKILKRNKLKASEDRSSMVPFV</sequence>
<organism evidence="1 2">
    <name type="scientific">Phascolomyces articulosus</name>
    <dbReference type="NCBI Taxonomy" id="60185"/>
    <lineage>
        <taxon>Eukaryota</taxon>
        <taxon>Fungi</taxon>
        <taxon>Fungi incertae sedis</taxon>
        <taxon>Mucoromycota</taxon>
        <taxon>Mucoromycotina</taxon>
        <taxon>Mucoromycetes</taxon>
        <taxon>Mucorales</taxon>
        <taxon>Lichtheimiaceae</taxon>
        <taxon>Phascolomyces</taxon>
    </lineage>
</organism>
<evidence type="ECO:0000313" key="2">
    <source>
        <dbReference type="Proteomes" id="UP001209540"/>
    </source>
</evidence>
<keyword evidence="2" id="KW-1185">Reference proteome</keyword>
<comment type="caution">
    <text evidence="1">The sequence shown here is derived from an EMBL/GenBank/DDBJ whole genome shotgun (WGS) entry which is preliminary data.</text>
</comment>
<protein>
    <submittedName>
        <fullName evidence="1">Uncharacterized protein</fullName>
    </submittedName>
</protein>
<accession>A0AAD5KB72</accession>